<evidence type="ECO:0000256" key="3">
    <source>
        <dbReference type="ARBA" id="ARBA00008442"/>
    </source>
</evidence>
<feature type="compositionally biased region" description="Basic and acidic residues" evidence="9">
    <location>
        <begin position="301"/>
        <end position="312"/>
    </location>
</feature>
<comment type="subcellular location">
    <subcellularLocation>
        <location evidence="2">Chromosome</location>
        <location evidence="2">Telomere</location>
    </subcellularLocation>
    <subcellularLocation>
        <location evidence="1">Nucleus</location>
    </subcellularLocation>
</comment>
<dbReference type="EMBL" id="RWJN01000103">
    <property type="protein sequence ID" value="TCD67277.1"/>
    <property type="molecule type" value="Genomic_DNA"/>
</dbReference>
<dbReference type="InterPro" id="IPR028389">
    <property type="entry name" value="POT1"/>
</dbReference>
<feature type="compositionally biased region" description="Basic and acidic residues" evidence="9">
    <location>
        <begin position="870"/>
        <end position="882"/>
    </location>
</feature>
<evidence type="ECO:0000313" key="12">
    <source>
        <dbReference type="EMBL" id="TCD67277.1"/>
    </source>
</evidence>
<keyword evidence="6" id="KW-0779">Telomere</keyword>
<dbReference type="InterPro" id="IPR012340">
    <property type="entry name" value="NA-bd_OB-fold"/>
</dbReference>
<evidence type="ECO:0000256" key="4">
    <source>
        <dbReference type="ARBA" id="ARBA00015253"/>
    </source>
</evidence>
<feature type="domain" description="Telomeric single stranded DNA binding POT1/Cdc13" evidence="10">
    <location>
        <begin position="429"/>
        <end position="556"/>
    </location>
</feature>
<dbReference type="AlphaFoldDB" id="A0A4V6N772"/>
<dbReference type="GO" id="GO:0032210">
    <property type="term" value="P:regulation of telomere maintenance via telomerase"/>
    <property type="evidence" value="ECO:0007669"/>
    <property type="project" value="TreeGrafter"/>
</dbReference>
<dbReference type="InterPro" id="IPR032042">
    <property type="entry name" value="POT1PC"/>
</dbReference>
<dbReference type="SUPFAM" id="SSF50249">
    <property type="entry name" value="Nucleic acid-binding proteins"/>
    <property type="match status" value="3"/>
</dbReference>
<dbReference type="Gene3D" id="2.40.50.140">
    <property type="entry name" value="Nucleic acid-binding proteins"/>
    <property type="match status" value="3"/>
</dbReference>
<keyword evidence="5" id="KW-0158">Chromosome</keyword>
<gene>
    <name evidence="12" type="ORF">EIP91_000299</name>
</gene>
<feature type="region of interest" description="Disordered" evidence="9">
    <location>
        <begin position="1"/>
        <end position="44"/>
    </location>
</feature>
<protein>
    <recommendedName>
        <fullName evidence="4">Protection of telomeres protein 1</fullName>
    </recommendedName>
</protein>
<evidence type="ECO:0000256" key="2">
    <source>
        <dbReference type="ARBA" id="ARBA00004574"/>
    </source>
</evidence>
<dbReference type="PANTHER" id="PTHR14513:SF0">
    <property type="entry name" value="PROTECTION OF TELOMERES PROTEIN 1"/>
    <property type="match status" value="1"/>
</dbReference>
<evidence type="ECO:0000256" key="6">
    <source>
        <dbReference type="ARBA" id="ARBA00022895"/>
    </source>
</evidence>
<dbReference type="STRING" id="92696.A0A4V6N772"/>
<keyword evidence="13" id="KW-1185">Reference proteome</keyword>
<dbReference type="Pfam" id="PF02765">
    <property type="entry name" value="POT1"/>
    <property type="match status" value="1"/>
</dbReference>
<evidence type="ECO:0000259" key="10">
    <source>
        <dbReference type="Pfam" id="PF02765"/>
    </source>
</evidence>
<dbReference type="OrthoDB" id="2186770at2759"/>
<dbReference type="PANTHER" id="PTHR14513">
    <property type="entry name" value="PROTECTION OF TELOMERES 1"/>
    <property type="match status" value="1"/>
</dbReference>
<comment type="similarity">
    <text evidence="3">Belongs to the telombin family.</text>
</comment>
<organism evidence="12 13">
    <name type="scientific">Steccherinum ochraceum</name>
    <dbReference type="NCBI Taxonomy" id="92696"/>
    <lineage>
        <taxon>Eukaryota</taxon>
        <taxon>Fungi</taxon>
        <taxon>Dikarya</taxon>
        <taxon>Basidiomycota</taxon>
        <taxon>Agaricomycotina</taxon>
        <taxon>Agaricomycetes</taxon>
        <taxon>Polyporales</taxon>
        <taxon>Steccherinaceae</taxon>
        <taxon>Steccherinum</taxon>
    </lineage>
</organism>
<evidence type="ECO:0000256" key="7">
    <source>
        <dbReference type="ARBA" id="ARBA00023125"/>
    </source>
</evidence>
<dbReference type="GO" id="GO:0098505">
    <property type="term" value="F:G-rich strand telomeric DNA binding"/>
    <property type="evidence" value="ECO:0007669"/>
    <property type="project" value="TreeGrafter"/>
</dbReference>
<dbReference type="Proteomes" id="UP000292702">
    <property type="component" value="Unassembled WGS sequence"/>
</dbReference>
<keyword evidence="7" id="KW-0238">DNA-binding</keyword>
<dbReference type="GO" id="GO:0000783">
    <property type="term" value="C:nuclear telomere cap complex"/>
    <property type="evidence" value="ECO:0007669"/>
    <property type="project" value="TreeGrafter"/>
</dbReference>
<feature type="compositionally biased region" description="Low complexity" evidence="9">
    <location>
        <begin position="324"/>
        <end position="339"/>
    </location>
</feature>
<feature type="region of interest" description="Disordered" evidence="9">
    <location>
        <begin position="870"/>
        <end position="933"/>
    </location>
</feature>
<proteinExistence type="inferred from homology"/>
<reference evidence="12 13" key="1">
    <citation type="submission" date="2018-11" db="EMBL/GenBank/DDBJ databases">
        <title>Genome assembly of Steccherinum ochraceum LE-BIN_3174, the white-rot fungus of the Steccherinaceae family (The Residual Polyporoid clade, Polyporales, Basidiomycota).</title>
        <authorList>
            <person name="Fedorova T.V."/>
            <person name="Glazunova O.A."/>
            <person name="Landesman E.O."/>
            <person name="Moiseenko K.V."/>
            <person name="Psurtseva N.V."/>
            <person name="Savinova O.S."/>
            <person name="Shakhova N.V."/>
            <person name="Tyazhelova T.V."/>
            <person name="Vasina D.V."/>
        </authorList>
    </citation>
    <scope>NUCLEOTIDE SEQUENCE [LARGE SCALE GENOMIC DNA]</scope>
    <source>
        <strain evidence="12 13">LE-BIN_3174</strain>
    </source>
</reference>
<feature type="domain" description="Protection of telomeres protein 1 ssDNA-binding" evidence="11">
    <location>
        <begin position="601"/>
        <end position="728"/>
    </location>
</feature>
<name>A0A4V6N772_9APHY</name>
<dbReference type="InterPro" id="IPR011564">
    <property type="entry name" value="Telomer_end-bd_POT1/Cdc13"/>
</dbReference>
<evidence type="ECO:0000256" key="5">
    <source>
        <dbReference type="ARBA" id="ARBA00022454"/>
    </source>
</evidence>
<evidence type="ECO:0000259" key="11">
    <source>
        <dbReference type="Pfam" id="PF16686"/>
    </source>
</evidence>
<dbReference type="GO" id="GO:0010521">
    <property type="term" value="F:telomerase inhibitor activity"/>
    <property type="evidence" value="ECO:0007669"/>
    <property type="project" value="TreeGrafter"/>
</dbReference>
<feature type="compositionally biased region" description="Basic and acidic residues" evidence="9">
    <location>
        <begin position="911"/>
        <end position="925"/>
    </location>
</feature>
<comment type="caution">
    <text evidence="12">The sequence shown here is derived from an EMBL/GenBank/DDBJ whole genome shotgun (WGS) entry which is preliminary data.</text>
</comment>
<feature type="region of interest" description="Disordered" evidence="9">
    <location>
        <begin position="208"/>
        <end position="394"/>
    </location>
</feature>
<sequence>MKRSVEDGDEVLAKRPRQDSPSDASDPFRESLARKASDIPRDGVDESGFIEGKIAMRWPAIDGRVRINMEVTEDGQPRRFEVGFSGVCLNYFNSIGLSFDIGDYLKLSLKAASVKHLPLTSAKTLPMQLEYLNGTCMKFVRKKSPLSSGSLVDFWATSSQHRKSQANALAAEVKSTGDEPLHDDWFATPAVITHSAITTANTISVGRPSITVDAPSVPHVPSVTARTPEPTPPNRDAKATPPPDVREAVTYLKDPKRYRSTSRLSMEDDSERRSHSPVVVSGESKLNPEQMSKKAQKAAKRKEAREARELAKLDAVSETDELKPSVAAASPPQQPRSAQEFVQGSSDHRSASHRPHAGQPESASMVLTHKRGHPAPQSKSRLVSGPLPNASQTASQAGAASGFGVELEAGFAVPEGLVCHALNDLEITGKNRHYNVAGVVLSISGMSTTSKDGQVVTLVDPSNIDQSGFKITCFTKRPEYNVPDINVGDVLILRHVTVSQWKFSKNGSCPSYRPWSWSLYVPSTASVTHGGPPSTTPLPTKLEPAEQLYCLRLGDWWGSIPDKQKAILGVDRLSDSDVIISAVANSEQRRHILIRDATPTVPPKGFFDCTVEILHGAKLSGRDNIYTLWVTDYTKNEGLPEVERGWAPPALAQMVLRIEFWNDAAAYAEAVVKTGEFYQIRNVRVKLDGAGNLEGSFSEVDKLQRADEHQLEVWPRLYELLERKRQWAEEAEKRGNNDFPHRLFKDATPWKHFKCTVHLLHVTKDKDQTYIYVTDYTSRQDLVPVFLDNTIMRLLSQDKIVRITLFDEQAKVVKELDPGDFLLIKNLILKPSKPNGDGNLAGKLGGDQRLIHKLQPKLSAHEELHELTRRKRALETEHDAKQRRTAKLPSRRPSNPAPEQKAGPSSPQVEQLKRDTKATIRKDPTSDGPRVPRPISIQALLQRGKWDCKYRVIARVIDYWPLDLIDAVGLYCDICDKEIGSQHRVCVDCEDESAVVPFFRLFFMVEDEFGSRLQFSVPEPCKLLKGLEPTDYREDPEAFEEFKNRLSPVLEELLDDHETKVRDGVKCTTPLLDLEIVCWKHDETGELEYSMMDYTVLEDT</sequence>
<dbReference type="Pfam" id="PF16686">
    <property type="entry name" value="POT1PC"/>
    <property type="match status" value="2"/>
</dbReference>
<feature type="domain" description="Protection of telomeres protein 1 ssDNA-binding" evidence="11">
    <location>
        <begin position="745"/>
        <end position="876"/>
    </location>
</feature>
<keyword evidence="8" id="KW-0539">Nucleus</keyword>
<evidence type="ECO:0000256" key="9">
    <source>
        <dbReference type="SAM" id="MobiDB-lite"/>
    </source>
</evidence>
<accession>A0A4V6N772</accession>
<evidence type="ECO:0000256" key="1">
    <source>
        <dbReference type="ARBA" id="ARBA00004123"/>
    </source>
</evidence>
<dbReference type="GO" id="GO:0016233">
    <property type="term" value="P:telomere capping"/>
    <property type="evidence" value="ECO:0007669"/>
    <property type="project" value="TreeGrafter"/>
</dbReference>
<evidence type="ECO:0000313" key="13">
    <source>
        <dbReference type="Proteomes" id="UP000292702"/>
    </source>
</evidence>
<evidence type="ECO:0000256" key="8">
    <source>
        <dbReference type="ARBA" id="ARBA00023242"/>
    </source>
</evidence>